<reference evidence="5" key="3">
    <citation type="journal article" date="2002" name="Genome Biol.">
        <title>Annotation of the Drosophila melanogaster euchromatic genome: a systematic review.</title>
        <authorList>
            <person name="Misra S."/>
            <person name="Crosby M.A."/>
            <person name="Mungall C.J."/>
            <person name="Matthews B.B."/>
            <person name="Campbell K.S."/>
            <person name="Hradecky P."/>
            <person name="Huang Y."/>
            <person name="Kaminker J.S."/>
            <person name="Millburn G.H."/>
            <person name="Prochnik S.E."/>
            <person name="Smith C.D."/>
            <person name="Tupy J.L."/>
            <person name="Whitfied E.J."/>
            <person name="Bayraktaroglu L."/>
            <person name="Berman B.P."/>
            <person name="Bettencourt B.R."/>
            <person name="Celniker S.E."/>
            <person name="de Grey A.D."/>
            <person name="Drysdale R.A."/>
            <person name="Harris N.L."/>
            <person name="Richter J."/>
            <person name="Russo S."/>
            <person name="Schroeder A.J."/>
            <person name="Shu S.Q."/>
            <person name="Stapleton M."/>
            <person name="Yamada C."/>
            <person name="Ashburner M."/>
            <person name="Gelbart W.M."/>
            <person name="Rubin G.M."/>
            <person name="Lewis S.E."/>
        </authorList>
    </citation>
    <scope>GENOME REANNOTATION</scope>
    <source>
        <strain evidence="5">Berkeley</strain>
    </source>
</reference>
<organism evidence="3">
    <name type="scientific">Drosophila melanogaster</name>
    <name type="common">Fruit fly</name>
    <dbReference type="NCBI Taxonomy" id="7227"/>
    <lineage>
        <taxon>Eukaryota</taxon>
        <taxon>Metazoa</taxon>
        <taxon>Ecdysozoa</taxon>
        <taxon>Arthropoda</taxon>
        <taxon>Hexapoda</taxon>
        <taxon>Insecta</taxon>
        <taxon>Pterygota</taxon>
        <taxon>Neoptera</taxon>
        <taxon>Endopterygota</taxon>
        <taxon>Diptera</taxon>
        <taxon>Brachycera</taxon>
        <taxon>Muscomorpha</taxon>
        <taxon>Ephydroidea</taxon>
        <taxon>Drosophilidae</taxon>
        <taxon>Drosophila</taxon>
        <taxon>Sophophora</taxon>
    </lineage>
</organism>
<protein>
    <submittedName>
        <fullName evidence="3">HDC15681</fullName>
    </submittedName>
</protein>
<dbReference type="FlyBase" id="FBgn0262576">
    <property type="gene designation" value="CG43116"/>
</dbReference>
<reference evidence="2" key="14">
    <citation type="submission" date="2023-12" db="EMBL/GenBank/DDBJ databases">
        <authorList>
            <consortium name="FlyBase"/>
        </authorList>
    </citation>
    <scope>NUCLEOTIDE SEQUENCE</scope>
</reference>
<evidence type="ECO:0000313" key="4">
    <source>
        <dbReference type="FlyBase" id="FBgn0262576"/>
    </source>
</evidence>
<reference evidence="3" key="6">
    <citation type="journal article" date="2003" name="Genome Biol.">
        <title>An integrated gene annotation and transcriptional profiling approach towards the full gene content of the Drosophila genome.</title>
        <authorList>
            <person name="Hild M."/>
            <person name="Beckmann B."/>
            <person name="Haas S.A."/>
            <person name="Koch B."/>
            <person name="Solovyev V."/>
            <person name="Busold C."/>
            <person name="Fellenberg K."/>
            <person name="Boutros M."/>
            <person name="Vingron M."/>
            <person name="Sauer F."/>
            <person name="Hoheisel J.D."/>
            <person name="Paro R."/>
        </authorList>
    </citation>
    <scope>NUCLEOTIDE SEQUENCE</scope>
</reference>
<dbReference type="AlphaFoldDB" id="Q6IJ85"/>
<reference evidence="2" key="12">
    <citation type="journal article" date="2015" name="G3 (Bethesda)">
        <title>Gene Model Annotations for Drosophila melanogaster: The Rule-Benders.</title>
        <authorList>
            <consortium name="FlyBase Consortium"/>
            <person name="Crosby M.A."/>
            <person name="Gramates L.S."/>
            <person name="Dos Santos G."/>
            <person name="Matthews B.B."/>
            <person name="St Pierre S.E."/>
            <person name="Zhou P."/>
            <person name="Schroeder A.J."/>
            <person name="Falls K."/>
            <person name="Emmert D.B."/>
            <person name="Russo S.M."/>
            <person name="Gelbart W.M."/>
            <person name="null"/>
        </authorList>
    </citation>
    <scope>NUCLEOTIDE SEQUENCE</scope>
</reference>
<dbReference type="OrthoDB" id="7854200at2759"/>
<gene>
    <name evidence="2" type="primary">Dmel\CG43116</name>
    <name evidence="2 4" type="ORF">CG43116</name>
    <name evidence="2" type="ORF">Dmel_CG43116</name>
    <name evidence="3" type="ORF">HDC15681</name>
</gene>
<dbReference type="RefSeq" id="NP_001247308.1">
    <property type="nucleotide sequence ID" value="NM_001260379.2"/>
</dbReference>
<feature type="region of interest" description="Disordered" evidence="1">
    <location>
        <begin position="73"/>
        <end position="107"/>
    </location>
</feature>
<reference evidence="2 5" key="9">
    <citation type="journal article" date="2007" name="Science">
        <title>The Release 5.1 annotation of Drosophila melanogaster heterochromatin.</title>
        <authorList>
            <person name="Smith C.D."/>
            <person name="Shu S."/>
            <person name="Mungall C.J."/>
            <person name="Karpen G.H."/>
        </authorList>
    </citation>
    <scope>NUCLEOTIDE SEQUENCE [LARGE SCALE GENOMIC DNA]</scope>
    <source>
        <strain evidence="5">Berkeley</strain>
    </source>
</reference>
<reference evidence="2 5" key="7">
    <citation type="journal article" date="2005" name="PLoS Comput. Biol.">
        <title>Combined evidence annotation of transposable elements in genome sequences.</title>
        <authorList>
            <person name="Quesneville H."/>
            <person name="Bergman C.M."/>
            <person name="Andrieu O."/>
            <person name="Autard D."/>
            <person name="Nouaud D."/>
            <person name="Ashburner M."/>
            <person name="Anxolabehere D."/>
        </authorList>
    </citation>
    <scope>NUCLEOTIDE SEQUENCE [LARGE SCALE GENOMIC DNA]</scope>
    <source>
        <strain evidence="5">Berkeley</strain>
    </source>
</reference>
<evidence type="ECO:0000313" key="3">
    <source>
        <dbReference type="EMBL" id="DAA04336.1"/>
    </source>
</evidence>
<reference evidence="5" key="2">
    <citation type="journal article" date="2002" name="Genome Biol.">
        <title>Finishing a whole-genome shotgun: release 3 of the Drosophila melanogaster euchromatic genome sequence.</title>
        <authorList>
            <person name="Celniker S.E."/>
            <person name="Wheeler D.A."/>
            <person name="Kronmiller B."/>
            <person name="Carlson J.W."/>
            <person name="Halpern A."/>
            <person name="Patel S."/>
            <person name="Adams M."/>
            <person name="Champe M."/>
            <person name="Dugan S.P."/>
            <person name="Frise E."/>
            <person name="Hodgson A."/>
            <person name="George R.A."/>
            <person name="Hoskins R.A."/>
            <person name="Laverty T."/>
            <person name="Muzny D.M."/>
            <person name="Nelson C.R."/>
            <person name="Pacleb J.M."/>
            <person name="Park S."/>
            <person name="Pfeiffer B.D."/>
            <person name="Richards S."/>
            <person name="Sodergren E.J."/>
            <person name="Svirskas R."/>
            <person name="Tabor P.E."/>
            <person name="Wan K."/>
            <person name="Stapleton M."/>
            <person name="Sutton G.G."/>
            <person name="Venter C."/>
            <person name="Weinstock G."/>
            <person name="Scherer S.E."/>
            <person name="Myers E.W."/>
            <person name="Gibbs R.A."/>
            <person name="Rubin G.M."/>
        </authorList>
    </citation>
    <scope>NUCLEOTIDE SEQUENCE [LARGE SCALE GENOMIC DNA]</scope>
    <source>
        <strain evidence="5">Berkeley</strain>
    </source>
</reference>
<dbReference type="OMA" id="CMCIVRK"/>
<dbReference type="AGR" id="FB:FBgn0262576"/>
<dbReference type="GeneID" id="12798270"/>
<sequence length="165" mass="17782">MTSTCLAAIRAPWFPLPSRKESRAPCVPSSLKPKSQSCRGNAIVAYGVASSLLAHSHTDLISSLARHCVTLTGTEHHHQQQKQQQQPPQQPPPPTGRQHSTTQASGKQPVLRWVGRCMCIVRKCTGDIPTSIGIVPHFCCRLPGSSASVSCDTCLAHFARLGIRG</sequence>
<keyword evidence="5" id="KW-1185">Reference proteome</keyword>
<reference evidence="2 5" key="1">
    <citation type="journal article" date="2000" name="Science">
        <title>The genome sequence of Drosophila melanogaster.</title>
        <authorList>
            <person name="Adams M.D."/>
            <person name="Celniker S.E."/>
            <person name="Holt R.A."/>
            <person name="Evans C.A."/>
            <person name="Gocayne J.D."/>
            <person name="Amanatides P.G."/>
            <person name="Scherer S.E."/>
            <person name="Li P.W."/>
            <person name="Hoskins R.A."/>
            <person name="Galle R.F."/>
            <person name="George R.A."/>
            <person name="Lewis S.E."/>
            <person name="Richards S."/>
            <person name="Ashburner M."/>
            <person name="Henderson S.N."/>
            <person name="Sutton G.G."/>
            <person name="Wortman J.R."/>
            <person name="Yandell M.D."/>
            <person name="Zhang Q."/>
            <person name="Chen L.X."/>
            <person name="Brandon R.C."/>
            <person name="Rogers Y.H."/>
            <person name="Blazej R.G."/>
            <person name="Champe M."/>
            <person name="Pfeiffer B.D."/>
            <person name="Wan K.H."/>
            <person name="Doyle C."/>
            <person name="Baxter E.G."/>
            <person name="Helt G."/>
            <person name="Nelson C.R."/>
            <person name="Gabor G.L."/>
            <person name="Abril J.F."/>
            <person name="Agbayani A."/>
            <person name="An H.J."/>
            <person name="Andrews-Pfannkoch C."/>
            <person name="Baldwin D."/>
            <person name="Ballew R.M."/>
            <person name="Basu A."/>
            <person name="Baxendale J."/>
            <person name="Bayraktaroglu L."/>
            <person name="Beasley E.M."/>
            <person name="Beeson K.Y."/>
            <person name="Benos P.V."/>
            <person name="Berman B.P."/>
            <person name="Bhandari D."/>
            <person name="Bolshakov S."/>
            <person name="Borkova D."/>
            <person name="Botchan M.R."/>
            <person name="Bouck J."/>
            <person name="Brokstein P."/>
            <person name="Brottier P."/>
            <person name="Burtis K.C."/>
            <person name="Busam D.A."/>
            <person name="Butler H."/>
            <person name="Cadieu E."/>
            <person name="Center A."/>
            <person name="Chandra I."/>
            <person name="Cherry J.M."/>
            <person name="Cawley S."/>
            <person name="Dahlke C."/>
            <person name="Davenport L.B."/>
            <person name="Davies P."/>
            <person name="de Pablos B."/>
            <person name="Delcher A."/>
            <person name="Deng Z."/>
            <person name="Mays A.D."/>
            <person name="Dew I."/>
            <person name="Dietz S.M."/>
            <person name="Dodson K."/>
            <person name="Doup L.E."/>
            <person name="Downes M."/>
            <person name="Dugan-Rocha S."/>
            <person name="Dunkov B.C."/>
            <person name="Dunn P."/>
            <person name="Durbin K.J."/>
            <person name="Evangelista C.C."/>
            <person name="Ferraz C."/>
            <person name="Ferriera S."/>
            <person name="Fleischmann W."/>
            <person name="Fosler C."/>
            <person name="Gabrielian A.E."/>
            <person name="Garg N.S."/>
            <person name="Gelbart W.M."/>
            <person name="Glasser K."/>
            <person name="Glodek A."/>
            <person name="Gong F."/>
            <person name="Gorrell J.H."/>
            <person name="Gu Z."/>
            <person name="Guan P."/>
            <person name="Harris M."/>
            <person name="Harris N.L."/>
            <person name="Harvey D."/>
            <person name="Heiman T.J."/>
            <person name="Hernandez J.R."/>
            <person name="Houck J."/>
            <person name="Hostin D."/>
            <person name="Houston K.A."/>
            <person name="Howland T.J."/>
            <person name="Wei M.H."/>
            <person name="Ibegwam C."/>
            <person name="Jalali M."/>
            <person name="Kalush F."/>
            <person name="Karpen G.H."/>
            <person name="Ke Z."/>
            <person name="Kennison J.A."/>
            <person name="Ketchum K.A."/>
            <person name="Kimmel B.E."/>
            <person name="Kodira C.D."/>
            <person name="Kraft C."/>
            <person name="Kravitz S."/>
            <person name="Kulp D."/>
            <person name="Lai Z."/>
            <person name="Lasko P."/>
            <person name="Lei Y."/>
            <person name="Levitsky A.A."/>
            <person name="Li J."/>
            <person name="Li Z."/>
            <person name="Liang Y."/>
            <person name="Lin X."/>
            <person name="Liu X."/>
            <person name="Mattei B."/>
            <person name="McIntosh T.C."/>
            <person name="McLeod M.P."/>
            <person name="McPherson D."/>
            <person name="Merkulov G."/>
            <person name="Milshina N.V."/>
            <person name="Mobarry C."/>
            <person name="Morris J."/>
            <person name="Moshrefi A."/>
            <person name="Mount S.M."/>
            <person name="Moy M."/>
            <person name="Murphy B."/>
            <person name="Murphy L."/>
            <person name="Muzny D.M."/>
            <person name="Nelson D.L."/>
            <person name="Nelson D.R."/>
            <person name="Nelson K.A."/>
            <person name="Nixon K."/>
            <person name="Nusskern D.R."/>
            <person name="Pacleb J.M."/>
            <person name="Palazzolo M."/>
            <person name="Pittman G.S."/>
            <person name="Pan S."/>
            <person name="Pollard J."/>
            <person name="Puri V."/>
            <person name="Reese M.G."/>
            <person name="Reinert K."/>
            <person name="Remington K."/>
            <person name="Saunders R.D."/>
            <person name="Scheeler F."/>
            <person name="Shen H."/>
            <person name="Shue B.C."/>
            <person name="Siden-Kiamos I."/>
            <person name="Simpson M."/>
            <person name="Skupski M.P."/>
            <person name="Smith T."/>
            <person name="Spier E."/>
            <person name="Spradling A.C."/>
            <person name="Stapleton M."/>
            <person name="Strong R."/>
            <person name="Sun E."/>
            <person name="Svirskas R."/>
            <person name="Tector C."/>
            <person name="Turner R."/>
            <person name="Venter E."/>
            <person name="Wang A.H."/>
            <person name="Wang X."/>
            <person name="Wang Z.Y."/>
            <person name="Wassarman D.A."/>
            <person name="Weinstock G.M."/>
            <person name="Weissenbach J."/>
            <person name="Williams S.M."/>
            <person name="WoodageT"/>
            <person name="Worley K.C."/>
            <person name="Wu D."/>
            <person name="Yang S."/>
            <person name="Yao Q.A."/>
            <person name="Ye J."/>
            <person name="Yeh R.F."/>
            <person name="Zaveri J.S."/>
            <person name="Zhan M."/>
            <person name="Zhang G."/>
            <person name="Zhao Q."/>
            <person name="Zheng L."/>
            <person name="Zheng X.H."/>
            <person name="Zhong F.N."/>
            <person name="Zhong W."/>
            <person name="Zhou X."/>
            <person name="Zhu S."/>
            <person name="Zhu X."/>
            <person name="Smith H.O."/>
            <person name="Gibbs R.A."/>
            <person name="Myers E.W."/>
            <person name="Rubin G.M."/>
            <person name="Venter J.C."/>
        </authorList>
    </citation>
    <scope>NUCLEOTIDE SEQUENCE [LARGE SCALE GENOMIC DNA]</scope>
    <source>
        <strain evidence="5">Berkeley</strain>
    </source>
</reference>
<reference evidence="2" key="15">
    <citation type="submission" date="2024-06" db="EMBL/GenBank/DDBJ databases">
        <title>Drosophila melanogaster release 4 sequence.</title>
        <authorList>
            <consortium name="Berkeley Drosophila Genome Project"/>
            <person name="Celniker S."/>
            <person name="Carlson J."/>
            <person name="Wan K."/>
            <person name="Pfeiffer B."/>
            <person name="Frise E."/>
            <person name="George R."/>
            <person name="Hoskins R."/>
            <person name="Stapleton M."/>
            <person name="Pacleb J."/>
            <person name="Park S."/>
            <person name="Svirskas R."/>
            <person name="Smith E."/>
            <person name="Yu C."/>
            <person name="Rubin G."/>
        </authorList>
    </citation>
    <scope>NUCLEOTIDE SEQUENCE</scope>
</reference>
<reference evidence="2" key="11">
    <citation type="journal article" date="2015" name="G3 (Bethesda)">
        <title>Gene Model Annotations for Drosophila melanogaster: Impact of High-Throughput Data.</title>
        <authorList>
            <consortium name="FlyBase Consortium"/>
            <person name="Matthews B.B."/>
            <person name="Dos Santos G."/>
            <person name="Crosby M.A."/>
            <person name="Emmert D.B."/>
            <person name="St Pierre S.E."/>
            <person name="Gramates L.S."/>
            <person name="Zhou P."/>
            <person name="Schroeder A.J."/>
            <person name="Falls K."/>
            <person name="Strelets V."/>
            <person name="Russo S.M."/>
            <person name="Gelbart W.M."/>
            <person name="null"/>
        </authorList>
    </citation>
    <scope>NUCLEOTIDE SEQUENCE</scope>
</reference>
<evidence type="ECO:0000256" key="1">
    <source>
        <dbReference type="SAM" id="MobiDB-lite"/>
    </source>
</evidence>
<dbReference type="EMBL" id="AE014297">
    <property type="protein sequence ID" value="AFH06625.1"/>
    <property type="molecule type" value="Genomic_DNA"/>
</dbReference>
<reference evidence="2 5" key="10">
    <citation type="journal article" date="2007" name="Science">
        <title>Sequence finishing and mapping of Drosophila melanogaster heterochromatin.</title>
        <authorList>
            <person name="Hoskins R.A."/>
            <person name="Carlson J.W."/>
            <person name="Kennedy C."/>
            <person name="Acevedo D."/>
            <person name="Evans-Holm M."/>
            <person name="Frise E."/>
            <person name="Wan K.H."/>
            <person name="Park S."/>
            <person name="Mendez-Lago M."/>
            <person name="Rossi F."/>
            <person name="Villasante A."/>
            <person name="Dimitri P."/>
            <person name="Karpen G.H."/>
            <person name="Celniker S.E."/>
        </authorList>
    </citation>
    <scope>NUCLEOTIDE SEQUENCE [LARGE SCALE GENOMIC DNA]</scope>
    <source>
        <strain evidence="5">Berkeley</strain>
    </source>
</reference>
<dbReference type="VEuPathDB" id="VectorBase:FBgn0262576"/>
<feature type="compositionally biased region" description="Polar residues" evidence="1">
    <location>
        <begin position="97"/>
        <end position="106"/>
    </location>
</feature>
<evidence type="ECO:0000313" key="2">
    <source>
        <dbReference type="EMBL" id="AFH06625.1"/>
    </source>
</evidence>
<reference evidence="2" key="13">
    <citation type="journal article" date="2015" name="Genome Res.">
        <title>The Release 6 reference sequence of the Drosophila melanogaster genome.</title>
        <authorList>
            <person name="Hoskins R.A."/>
            <person name="Carlson J.W."/>
            <person name="Wan K.H."/>
            <person name="Park S."/>
            <person name="Mendez I."/>
            <person name="Galle S.E."/>
            <person name="Booth B.W."/>
            <person name="Pfeiffer B.D."/>
            <person name="George R.A."/>
            <person name="Svirskas R."/>
            <person name="Krzywinski M."/>
            <person name="Schein J."/>
            <person name="Accardo M.C."/>
            <person name="Damia E."/>
            <person name="Messina G."/>
            <person name="Mendez-Lago M."/>
            <person name="de Pablos B."/>
            <person name="Demakova O.V."/>
            <person name="Andreyeva E.N."/>
            <person name="Boldyreva L.V."/>
            <person name="Marra M."/>
            <person name="Carvalho A.B."/>
            <person name="Dimitri P."/>
            <person name="Villasante A."/>
            <person name="Zhimulev I.F."/>
            <person name="Rubin G.M."/>
            <person name="Karpen G.H."/>
            <person name="Celniker S.E."/>
        </authorList>
    </citation>
    <scope>NUCLEOTIDE SEQUENCE</scope>
</reference>
<dbReference type="EMBL" id="BK002831">
    <property type="protein sequence ID" value="DAA04336.1"/>
    <property type="molecule type" value="Genomic_DNA"/>
</dbReference>
<reference evidence="2 5" key="5">
    <citation type="journal article" date="2002" name="Genome Biol.">
        <title>Heterochromatic sequences in a Drosophila whole-genome shotgun assembly.</title>
        <authorList>
            <person name="Hoskins R.A."/>
            <person name="Smith C.D."/>
            <person name="Carlson J.W."/>
            <person name="Carvalho A.B."/>
            <person name="Halpern A."/>
            <person name="Kaminker J.S."/>
            <person name="Kennedy C."/>
            <person name="Mungall C.J."/>
            <person name="Sullivan B.A."/>
            <person name="Sutton G.G."/>
            <person name="Yasuhara J.C."/>
            <person name="Wakimoto B.T."/>
            <person name="Myers E.W."/>
            <person name="Celniker S.E."/>
            <person name="Rubin G.M."/>
            <person name="Karpen G.H."/>
        </authorList>
    </citation>
    <scope>NUCLEOTIDE SEQUENCE [LARGE SCALE GENOMIC DNA]</scope>
    <source>
        <strain evidence="5">Berkeley</strain>
    </source>
</reference>
<dbReference type="KEGG" id="dme:Dmel_CG43116"/>
<reference evidence="2" key="8">
    <citation type="submission" date="2006-08" db="EMBL/GenBank/DDBJ databases">
        <authorList>
            <person name="Celniker S."/>
            <person name="Carlson J."/>
            <person name="Wan K."/>
            <person name="Frise E."/>
            <person name="Hoskins R."/>
            <person name="Park S."/>
            <person name="Svirskas R."/>
            <person name="Rubin G."/>
        </authorList>
    </citation>
    <scope>NUCLEOTIDE SEQUENCE</scope>
</reference>
<dbReference type="HOGENOM" id="CLU_1612518_0_0_1"/>
<dbReference type="Proteomes" id="UP000000803">
    <property type="component" value="Chromosome 3R"/>
</dbReference>
<evidence type="ECO:0000313" key="5">
    <source>
        <dbReference type="Proteomes" id="UP000000803"/>
    </source>
</evidence>
<reference evidence="5" key="4">
    <citation type="journal article" date="2002" name="Genome Biol.">
        <title>The transposable elements of the Drosophila melanogaster euchromatin: a genomics perspective.</title>
        <authorList>
            <person name="Kaminker J.S."/>
            <person name="Bergman C.M."/>
            <person name="Kronmiller B."/>
            <person name="Carlson J."/>
            <person name="Svirskas R."/>
            <person name="Patel S."/>
            <person name="Frise E."/>
            <person name="Wheeler D.A."/>
            <person name="Lewis S.E."/>
            <person name="Rubin G.M."/>
            <person name="Ashburner M."/>
            <person name="Celniker S.E."/>
        </authorList>
    </citation>
    <scope>NUCLEOTIDE SEQUENCE [LARGE SCALE GENOMIC DNA]</scope>
    <source>
        <strain evidence="5">Berkeley</strain>
    </source>
</reference>
<proteinExistence type="predicted"/>
<accession>Q6IJ85</accession>
<name>Q6IJ85_DROME</name>
<dbReference type="BioGRID-ORCS" id="12798270">
    <property type="hits" value="0 hits in 1 CRISPR screen"/>
</dbReference>
<dbReference type="SMR" id="Q6IJ85"/>
<dbReference type="PaxDb" id="7227-FBpp0293583"/>